<sequence>MAQVRCTVSLSSIHDLNSRSSLLAPSQDSTSFLAVTVFLLLKHRHRTGVELAQFTVRTLPLVEAEPHRRPLRMPNEDGYRRTCIPLHCGPWVSRLGRAKSSGFASFEFSQ</sequence>
<evidence type="ECO:0000313" key="1">
    <source>
        <dbReference type="EMBL" id="EXA52979.1"/>
    </source>
</evidence>
<proteinExistence type="predicted"/>
<dbReference type="Proteomes" id="UP000030751">
    <property type="component" value="Unassembled WGS sequence"/>
</dbReference>
<reference evidence="1" key="2">
    <citation type="submission" date="2012-05" db="EMBL/GenBank/DDBJ databases">
        <title>Annotation of the Genome Sequence of Fusarium oxysporum HDV247.</title>
        <authorList>
            <consortium name="The Broad Institute Genomics Platform"/>
            <person name="Ma L.-J."/>
            <person name="Corby-Kistler H."/>
            <person name="Broz K."/>
            <person name="Gale L.R."/>
            <person name="Jonkers W."/>
            <person name="O'Donnell K."/>
            <person name="Ploetz R."/>
            <person name="Steinberg C."/>
            <person name="Schwartz D.C."/>
            <person name="VanEtten H."/>
            <person name="Zhou S."/>
            <person name="Young S.K."/>
            <person name="Zeng Q."/>
            <person name="Gargeya S."/>
            <person name="Fitzgerald M."/>
            <person name="Abouelleil A."/>
            <person name="Alvarado L."/>
            <person name="Chapman S.B."/>
            <person name="Gainer-Dewar J."/>
            <person name="Goldberg J."/>
            <person name="Griggs A."/>
            <person name="Gujja S."/>
            <person name="Hansen M."/>
            <person name="Howarth C."/>
            <person name="Imamovic A."/>
            <person name="Ireland A."/>
            <person name="Larimer J."/>
            <person name="McCowan C."/>
            <person name="Murphy C."/>
            <person name="Pearson M."/>
            <person name="Poon T.W."/>
            <person name="Priest M."/>
            <person name="Roberts A."/>
            <person name="Saif S."/>
            <person name="Shea T."/>
            <person name="Sykes S."/>
            <person name="Wortman J."/>
            <person name="Nusbaum C."/>
            <person name="Birren B."/>
        </authorList>
    </citation>
    <scope>NUCLEOTIDE SEQUENCE</scope>
    <source>
        <strain evidence="1">HDV247</strain>
    </source>
</reference>
<protein>
    <submittedName>
        <fullName evidence="1">Uncharacterized protein</fullName>
    </submittedName>
</protein>
<dbReference type="HOGENOM" id="CLU_2171159_0_0_1"/>
<name>W9Q632_FUSOX</name>
<gene>
    <name evidence="1" type="ORF">FOVG_01001</name>
</gene>
<accession>W9Q632</accession>
<organism evidence="1">
    <name type="scientific">Fusarium oxysporum f. sp. pisi HDV247</name>
    <dbReference type="NCBI Taxonomy" id="1080344"/>
    <lineage>
        <taxon>Eukaryota</taxon>
        <taxon>Fungi</taxon>
        <taxon>Dikarya</taxon>
        <taxon>Ascomycota</taxon>
        <taxon>Pezizomycotina</taxon>
        <taxon>Sordariomycetes</taxon>
        <taxon>Hypocreomycetidae</taxon>
        <taxon>Hypocreales</taxon>
        <taxon>Nectriaceae</taxon>
        <taxon>Fusarium</taxon>
        <taxon>Fusarium oxysporum species complex</taxon>
    </lineage>
</organism>
<dbReference type="EMBL" id="JH650968">
    <property type="protein sequence ID" value="EXA52979.1"/>
    <property type="molecule type" value="Genomic_DNA"/>
</dbReference>
<dbReference type="AlphaFoldDB" id="W9Q632"/>
<reference evidence="1" key="1">
    <citation type="submission" date="2011-10" db="EMBL/GenBank/DDBJ databases">
        <title>The Genome Sequence of Fusarium oxysporum HDV247.</title>
        <authorList>
            <consortium name="The Broad Institute Genome Sequencing Platform"/>
            <person name="Ma L.-J."/>
            <person name="Gale L.R."/>
            <person name="Schwartz D.C."/>
            <person name="Zhou S."/>
            <person name="Corby-Kistler H."/>
            <person name="Young S.K."/>
            <person name="Zeng Q."/>
            <person name="Gargeya S."/>
            <person name="Fitzgerald M."/>
            <person name="Haas B."/>
            <person name="Abouelleil A."/>
            <person name="Alvarado L."/>
            <person name="Arachchi H.M."/>
            <person name="Berlin A."/>
            <person name="Brown A."/>
            <person name="Chapman S.B."/>
            <person name="Chen Z."/>
            <person name="Dunbar C."/>
            <person name="Freedman E."/>
            <person name="Gearin G."/>
            <person name="Goldberg J."/>
            <person name="Griggs A."/>
            <person name="Gujja S."/>
            <person name="Heiman D."/>
            <person name="Howarth C."/>
            <person name="Larson L."/>
            <person name="Lui A."/>
            <person name="MacDonald P.J.P."/>
            <person name="Montmayeur A."/>
            <person name="Murphy C."/>
            <person name="Neiman D."/>
            <person name="Pearson M."/>
            <person name="Priest M."/>
            <person name="Roberts A."/>
            <person name="Saif S."/>
            <person name="Shea T."/>
            <person name="Shenoy N."/>
            <person name="Sisk P."/>
            <person name="Stolte C."/>
            <person name="Sykes S."/>
            <person name="Wortman J."/>
            <person name="Nusbaum C."/>
            <person name="Birren B."/>
        </authorList>
    </citation>
    <scope>NUCLEOTIDE SEQUENCE [LARGE SCALE GENOMIC DNA]</scope>
    <source>
        <strain evidence="1">HDV247</strain>
    </source>
</reference>
<dbReference type="EMBL" id="JH650968">
    <property type="protein sequence ID" value="EXA52978.1"/>
    <property type="molecule type" value="Genomic_DNA"/>
</dbReference>